<proteinExistence type="predicted"/>
<name>A0A0E9W3M5_ANGAN</name>
<sequence>MCVDACLILLQVLV</sequence>
<evidence type="ECO:0000313" key="1">
    <source>
        <dbReference type="EMBL" id="JAH84185.1"/>
    </source>
</evidence>
<protein>
    <submittedName>
        <fullName evidence="1">Uncharacterized protein</fullName>
    </submittedName>
</protein>
<dbReference type="EMBL" id="GBXM01024392">
    <property type="protein sequence ID" value="JAH84185.1"/>
    <property type="molecule type" value="Transcribed_RNA"/>
</dbReference>
<reference evidence="1" key="2">
    <citation type="journal article" date="2015" name="Fish Shellfish Immunol.">
        <title>Early steps in the European eel (Anguilla anguilla)-Vibrio vulnificus interaction in the gills: Role of the RtxA13 toxin.</title>
        <authorList>
            <person name="Callol A."/>
            <person name="Pajuelo D."/>
            <person name="Ebbesson L."/>
            <person name="Teles M."/>
            <person name="MacKenzie S."/>
            <person name="Amaro C."/>
        </authorList>
    </citation>
    <scope>NUCLEOTIDE SEQUENCE</scope>
</reference>
<organism evidence="1">
    <name type="scientific">Anguilla anguilla</name>
    <name type="common">European freshwater eel</name>
    <name type="synonym">Muraena anguilla</name>
    <dbReference type="NCBI Taxonomy" id="7936"/>
    <lineage>
        <taxon>Eukaryota</taxon>
        <taxon>Metazoa</taxon>
        <taxon>Chordata</taxon>
        <taxon>Craniata</taxon>
        <taxon>Vertebrata</taxon>
        <taxon>Euteleostomi</taxon>
        <taxon>Actinopterygii</taxon>
        <taxon>Neopterygii</taxon>
        <taxon>Teleostei</taxon>
        <taxon>Anguilliformes</taxon>
        <taxon>Anguillidae</taxon>
        <taxon>Anguilla</taxon>
    </lineage>
</organism>
<accession>A0A0E9W3M5</accession>
<reference evidence="1" key="1">
    <citation type="submission" date="2014-11" db="EMBL/GenBank/DDBJ databases">
        <authorList>
            <person name="Amaro Gonzalez C."/>
        </authorList>
    </citation>
    <scope>NUCLEOTIDE SEQUENCE</scope>
</reference>